<protein>
    <submittedName>
        <fullName evidence="7">D-2-hydroxyacid dehydrogenase</fullName>
    </submittedName>
</protein>
<dbReference type="Proteomes" id="UP000646365">
    <property type="component" value="Unassembled WGS sequence"/>
</dbReference>
<evidence type="ECO:0000256" key="2">
    <source>
        <dbReference type="ARBA" id="ARBA00023002"/>
    </source>
</evidence>
<dbReference type="SUPFAM" id="SSF51735">
    <property type="entry name" value="NAD(P)-binding Rossmann-fold domains"/>
    <property type="match status" value="1"/>
</dbReference>
<dbReference type="GO" id="GO:0030267">
    <property type="term" value="F:glyoxylate reductase (NADPH) activity"/>
    <property type="evidence" value="ECO:0007669"/>
    <property type="project" value="TreeGrafter"/>
</dbReference>
<comment type="caution">
    <text evidence="7">The sequence shown here is derived from an EMBL/GenBank/DDBJ whole genome shotgun (WGS) entry which is preliminary data.</text>
</comment>
<organism evidence="7 8">
    <name type="scientific">Aliidongia dinghuensis</name>
    <dbReference type="NCBI Taxonomy" id="1867774"/>
    <lineage>
        <taxon>Bacteria</taxon>
        <taxon>Pseudomonadati</taxon>
        <taxon>Pseudomonadota</taxon>
        <taxon>Alphaproteobacteria</taxon>
        <taxon>Rhodospirillales</taxon>
        <taxon>Dongiaceae</taxon>
        <taxon>Aliidongia</taxon>
    </lineage>
</organism>
<dbReference type="SUPFAM" id="SSF52283">
    <property type="entry name" value="Formate/glycerate dehydrogenase catalytic domain-like"/>
    <property type="match status" value="1"/>
</dbReference>
<keyword evidence="1" id="KW-0521">NADP</keyword>
<evidence type="ECO:0000256" key="3">
    <source>
        <dbReference type="ARBA" id="ARBA00023027"/>
    </source>
</evidence>
<reference evidence="7" key="1">
    <citation type="journal article" date="2014" name="Int. J. Syst. Evol. Microbiol.">
        <title>Complete genome sequence of Corynebacterium casei LMG S-19264T (=DSM 44701T), isolated from a smear-ripened cheese.</title>
        <authorList>
            <consortium name="US DOE Joint Genome Institute (JGI-PGF)"/>
            <person name="Walter F."/>
            <person name="Albersmeier A."/>
            <person name="Kalinowski J."/>
            <person name="Ruckert C."/>
        </authorList>
    </citation>
    <scope>NUCLEOTIDE SEQUENCE</scope>
    <source>
        <strain evidence="7">CGMCC 1.15725</strain>
    </source>
</reference>
<reference evidence="7" key="2">
    <citation type="submission" date="2020-09" db="EMBL/GenBank/DDBJ databases">
        <authorList>
            <person name="Sun Q."/>
            <person name="Zhou Y."/>
        </authorList>
    </citation>
    <scope>NUCLEOTIDE SEQUENCE</scope>
    <source>
        <strain evidence="7">CGMCC 1.15725</strain>
    </source>
</reference>
<gene>
    <name evidence="7" type="ORF">GCM10011611_19550</name>
</gene>
<dbReference type="CDD" id="cd12156">
    <property type="entry name" value="HPPR"/>
    <property type="match status" value="1"/>
</dbReference>
<proteinExistence type="inferred from homology"/>
<sequence length="312" mass="33108">MKPEILVASQMPAPTMRALEENFTLHKLYEAEDQAAFLAGIKDRVRGIATSGGKGASAALMDAVPKTEIIANFGVGYDAVDVGAAKARNIAVTNTPDVLTDDVADLALALLLDAARLVSRADRFVRAGQWLKGNHPLGHAVAGKKLGIVGLGRIGAAIATRAEAFKLQVSWYGPRPKPDVKWPYVADLVALARDVDFLCVICPLTKDTHHLITREVIEALGPEGTLINVARGPVVDEPALVEALKAGKLGHAALDVFEDEPRVPEALLAMDNVVLLPHQGSATIETRTAMGQLVVDNLVAHFAGQPLLTRVA</sequence>
<dbReference type="PANTHER" id="PTHR10996">
    <property type="entry name" value="2-HYDROXYACID DEHYDROGENASE-RELATED"/>
    <property type="match status" value="1"/>
</dbReference>
<dbReference type="Gene3D" id="3.40.50.720">
    <property type="entry name" value="NAD(P)-binding Rossmann-like Domain"/>
    <property type="match status" value="2"/>
</dbReference>
<dbReference type="RefSeq" id="WP_189045040.1">
    <property type="nucleotide sequence ID" value="NZ_BMJQ01000004.1"/>
</dbReference>
<dbReference type="AlphaFoldDB" id="A0A8J2YSJ8"/>
<dbReference type="Pfam" id="PF00389">
    <property type="entry name" value="2-Hacid_dh"/>
    <property type="match status" value="1"/>
</dbReference>
<feature type="domain" description="D-isomer specific 2-hydroxyacid dehydrogenase NAD-binding" evidence="6">
    <location>
        <begin position="108"/>
        <end position="280"/>
    </location>
</feature>
<evidence type="ECO:0000259" key="5">
    <source>
        <dbReference type="Pfam" id="PF00389"/>
    </source>
</evidence>
<evidence type="ECO:0000313" key="7">
    <source>
        <dbReference type="EMBL" id="GGF13907.1"/>
    </source>
</evidence>
<dbReference type="Pfam" id="PF02826">
    <property type="entry name" value="2-Hacid_dh_C"/>
    <property type="match status" value="1"/>
</dbReference>
<dbReference type="InterPro" id="IPR006140">
    <property type="entry name" value="D-isomer_DH_NAD-bd"/>
</dbReference>
<keyword evidence="2 4" id="KW-0560">Oxidoreductase</keyword>
<dbReference type="GO" id="GO:0005829">
    <property type="term" value="C:cytosol"/>
    <property type="evidence" value="ECO:0007669"/>
    <property type="project" value="TreeGrafter"/>
</dbReference>
<name>A0A8J2YSJ8_9PROT</name>
<feature type="domain" description="D-isomer specific 2-hydroxyacid dehydrogenase catalytic" evidence="5">
    <location>
        <begin position="5"/>
        <end position="311"/>
    </location>
</feature>
<dbReference type="EMBL" id="BMJQ01000004">
    <property type="protein sequence ID" value="GGF13907.1"/>
    <property type="molecule type" value="Genomic_DNA"/>
</dbReference>
<accession>A0A8J2YSJ8</accession>
<evidence type="ECO:0000256" key="4">
    <source>
        <dbReference type="RuleBase" id="RU003719"/>
    </source>
</evidence>
<evidence type="ECO:0000256" key="1">
    <source>
        <dbReference type="ARBA" id="ARBA00022857"/>
    </source>
</evidence>
<comment type="similarity">
    <text evidence="4">Belongs to the D-isomer specific 2-hydroxyacid dehydrogenase family.</text>
</comment>
<dbReference type="FunFam" id="3.40.50.720:FF:000213">
    <property type="entry name" value="Putative 2-hydroxyacid dehydrogenase"/>
    <property type="match status" value="1"/>
</dbReference>
<dbReference type="PANTHER" id="PTHR10996:SF178">
    <property type="entry name" value="2-HYDROXYACID DEHYDROGENASE YGL185C-RELATED"/>
    <property type="match status" value="1"/>
</dbReference>
<dbReference type="InterPro" id="IPR006139">
    <property type="entry name" value="D-isomer_2_OHA_DH_cat_dom"/>
</dbReference>
<dbReference type="GO" id="GO:0051287">
    <property type="term" value="F:NAD binding"/>
    <property type="evidence" value="ECO:0007669"/>
    <property type="project" value="InterPro"/>
</dbReference>
<evidence type="ECO:0000313" key="8">
    <source>
        <dbReference type="Proteomes" id="UP000646365"/>
    </source>
</evidence>
<keyword evidence="8" id="KW-1185">Reference proteome</keyword>
<dbReference type="InterPro" id="IPR036291">
    <property type="entry name" value="NAD(P)-bd_dom_sf"/>
</dbReference>
<evidence type="ECO:0000259" key="6">
    <source>
        <dbReference type="Pfam" id="PF02826"/>
    </source>
</evidence>
<dbReference type="InterPro" id="IPR050223">
    <property type="entry name" value="D-isomer_2-hydroxyacid_DH"/>
</dbReference>
<dbReference type="GO" id="GO:0016618">
    <property type="term" value="F:hydroxypyruvate reductase [NAD(P)H] activity"/>
    <property type="evidence" value="ECO:0007669"/>
    <property type="project" value="TreeGrafter"/>
</dbReference>
<keyword evidence="3" id="KW-0520">NAD</keyword>